<feature type="binding site" evidence="2">
    <location>
        <position position="175"/>
    </location>
    <ligand>
        <name>ATP</name>
        <dbReference type="ChEBI" id="CHEBI:30616"/>
    </ligand>
</feature>
<keyword evidence="5" id="KW-1185">Reference proteome</keyword>
<keyword evidence="2" id="KW-0820">tRNA-binding</keyword>
<feature type="binding site" evidence="2">
    <location>
        <begin position="200"/>
        <end position="201"/>
    </location>
    <ligand>
        <name>ATP</name>
        <dbReference type="ChEBI" id="CHEBI:30616"/>
    </ligand>
</feature>
<sequence>MKVLGLITEYNPFHNGHLYHLNASKELTGCTHAVAIMSGNFLQRGEPALVHKWDRAKMAVQAGVDLVIELPTPYACATAELFAFGSISLLHAMGVVDALCFGSEYGEISLLKVIANVLFLSPPKFKIFLKNHLKKGLSFPSARTKALADYFNLDDDCNLKTSDLEVIEMIMNSPNNILAIEYMKMLKKLNASILPYTIPRIKAAYHSTKLEGSIVSATAIREHFYRKNHLQELKGTMPPSSLNILEEAFEKKLAPIFKEDFEKVILTLLRRESKESLSHYFDIREGLENKIFQCSHHCNSLTNLYHCVKSKRYTQTRFQRICMHVLLNLKKKDIIDFTSSGGPQYLRVLALNNKGREILKACKLKATLPIINKINQYVPSNEIAKKMLEIDIRATNLYALATNNEDYSTRPLDFYISPYYQVT</sequence>
<evidence type="ECO:0000313" key="4">
    <source>
        <dbReference type="EMBL" id="ARE87901.1"/>
    </source>
</evidence>
<dbReference type="GO" id="GO:0000049">
    <property type="term" value="F:tRNA binding"/>
    <property type="evidence" value="ECO:0007669"/>
    <property type="project" value="UniProtKB-KW"/>
</dbReference>
<evidence type="ECO:0000313" key="6">
    <source>
        <dbReference type="Proteomes" id="UP000192478"/>
    </source>
</evidence>
<dbReference type="Gene3D" id="3.40.50.620">
    <property type="entry name" value="HUPs"/>
    <property type="match status" value="1"/>
</dbReference>
<gene>
    <name evidence="2" type="primary">tmcAL</name>
    <name evidence="3" type="ORF">BJL90_16755</name>
    <name evidence="4" type="ORF">CLFO_23010</name>
</gene>
<protein>
    <recommendedName>
        <fullName evidence="2">tRNA(Met) cytidine acetate ligase</fullName>
        <ecNumber evidence="2">6.3.4.-</ecNumber>
    </recommendedName>
</protein>
<dbReference type="KEGG" id="cfm:BJL90_16755"/>
<dbReference type="GO" id="GO:0016879">
    <property type="term" value="F:ligase activity, forming carbon-nitrogen bonds"/>
    <property type="evidence" value="ECO:0007669"/>
    <property type="project" value="UniProtKB-UniRule"/>
</dbReference>
<dbReference type="PANTHER" id="PTHR37825">
    <property type="entry name" value="TRNA(MET) CYTIDINE ACETATE LIGASE"/>
    <property type="match status" value="1"/>
</dbReference>
<dbReference type="SUPFAM" id="SSF52374">
    <property type="entry name" value="Nucleotidylyl transferase"/>
    <property type="match status" value="1"/>
</dbReference>
<evidence type="ECO:0000313" key="3">
    <source>
        <dbReference type="EMBL" id="AOY77357.1"/>
    </source>
</evidence>
<comment type="similarity">
    <text evidence="2">Belongs to the TmcAL family.</text>
</comment>
<dbReference type="GO" id="GO:0006400">
    <property type="term" value="P:tRNA modification"/>
    <property type="evidence" value="ECO:0007669"/>
    <property type="project" value="UniProtKB-UniRule"/>
</dbReference>
<reference evidence="4 6" key="2">
    <citation type="submission" date="2017-03" db="EMBL/GenBank/DDBJ databases">
        <title>Complete sequence of Clostridium formicaceticum DSM 92.</title>
        <authorList>
            <person name="Poehlein A."/>
            <person name="Karl M."/>
            <person name="Bengelsdorf F.R."/>
            <person name="Duerre P."/>
            <person name="Daniel R."/>
        </authorList>
    </citation>
    <scope>NUCLEOTIDE SEQUENCE [LARGE SCALE GENOMIC DNA]</scope>
    <source>
        <strain evidence="4 6">DSM 92</strain>
    </source>
</reference>
<dbReference type="InterPro" id="IPR014729">
    <property type="entry name" value="Rossmann-like_a/b/a_fold"/>
</dbReference>
<dbReference type="NCBIfam" id="NF010191">
    <property type="entry name" value="PRK13670.1"/>
    <property type="match status" value="1"/>
</dbReference>
<accession>A0AAC9WGJ6</accession>
<comment type="function">
    <text evidence="2">Catalyzes the formation of N(4)-acetylcytidine (ac(4)C) at the wobble position of elongator tRNA(Met), using acetate and ATP as substrates. First activates an acetate ion to form acetyladenylate (Ac-AMP) and then transfers the acetyl group to tRNA to form ac(4)C34.</text>
</comment>
<name>A0AAC9WGJ6_9CLOT</name>
<dbReference type="Pfam" id="PF05636">
    <property type="entry name" value="HIGH_NTase1"/>
    <property type="match status" value="1"/>
</dbReference>
<comment type="catalytic activity">
    <reaction evidence="2">
        <text>cytidine(34) in elongator tRNA(Met) + acetate + ATP = N(4)-acetylcytidine(34) in elongator tRNA(Met) + AMP + diphosphate</text>
        <dbReference type="Rhea" id="RHEA:58144"/>
        <dbReference type="Rhea" id="RHEA-COMP:10693"/>
        <dbReference type="Rhea" id="RHEA-COMP:10694"/>
        <dbReference type="ChEBI" id="CHEBI:30089"/>
        <dbReference type="ChEBI" id="CHEBI:30616"/>
        <dbReference type="ChEBI" id="CHEBI:33019"/>
        <dbReference type="ChEBI" id="CHEBI:74900"/>
        <dbReference type="ChEBI" id="CHEBI:82748"/>
        <dbReference type="ChEBI" id="CHEBI:456215"/>
    </reaction>
</comment>
<evidence type="ECO:0000313" key="5">
    <source>
        <dbReference type="Proteomes" id="UP000177894"/>
    </source>
</evidence>
<feature type="binding site" evidence="2">
    <location>
        <begin position="7"/>
        <end position="20"/>
    </location>
    <ligand>
        <name>ATP</name>
        <dbReference type="ChEBI" id="CHEBI:30616"/>
    </ligand>
</feature>
<dbReference type="EC" id="6.3.4.-" evidence="2"/>
<organism evidence="4 6">
    <name type="scientific">Clostridium formicaceticum</name>
    <dbReference type="NCBI Taxonomy" id="1497"/>
    <lineage>
        <taxon>Bacteria</taxon>
        <taxon>Bacillati</taxon>
        <taxon>Bacillota</taxon>
        <taxon>Clostridia</taxon>
        <taxon>Eubacteriales</taxon>
        <taxon>Clostridiaceae</taxon>
        <taxon>Clostridium</taxon>
    </lineage>
</organism>
<feature type="binding site" evidence="2">
    <location>
        <position position="102"/>
    </location>
    <ligand>
        <name>ATP</name>
        <dbReference type="ChEBI" id="CHEBI:30616"/>
    </ligand>
</feature>
<keyword evidence="2" id="KW-0067">ATP-binding</keyword>
<dbReference type="HAMAP" id="MF_01539">
    <property type="entry name" value="TmcAL"/>
    <property type="match status" value="1"/>
</dbReference>
<dbReference type="EMBL" id="CP020559">
    <property type="protein sequence ID" value="ARE87901.1"/>
    <property type="molecule type" value="Genomic_DNA"/>
</dbReference>
<comment type="subcellular location">
    <subcellularLocation>
        <location evidence="2">Cytoplasm</location>
    </subcellularLocation>
</comment>
<dbReference type="GO" id="GO:0005524">
    <property type="term" value="F:ATP binding"/>
    <property type="evidence" value="ECO:0007669"/>
    <property type="project" value="UniProtKB-KW"/>
</dbReference>
<keyword evidence="2" id="KW-0547">Nucleotide-binding</keyword>
<dbReference type="RefSeq" id="WP_070970659.1">
    <property type="nucleotide sequence ID" value="NZ_CP017603.1"/>
</dbReference>
<proteinExistence type="inferred from homology"/>
<dbReference type="Proteomes" id="UP000192478">
    <property type="component" value="Chromosome"/>
</dbReference>
<evidence type="ECO:0000256" key="1">
    <source>
        <dbReference type="ARBA" id="ARBA00022694"/>
    </source>
</evidence>
<dbReference type="GO" id="GO:0005737">
    <property type="term" value="C:cytoplasm"/>
    <property type="evidence" value="ECO:0007669"/>
    <property type="project" value="UniProtKB-SubCell"/>
</dbReference>
<keyword evidence="2" id="KW-0694">RNA-binding</keyword>
<dbReference type="EMBL" id="CP017603">
    <property type="protein sequence ID" value="AOY77357.1"/>
    <property type="molecule type" value="Genomic_DNA"/>
</dbReference>
<dbReference type="AlphaFoldDB" id="A0AAC9WGJ6"/>
<keyword evidence="2" id="KW-0436">Ligase</keyword>
<dbReference type="PANTHER" id="PTHR37825:SF1">
    <property type="entry name" value="TRNA(MET) CYTIDINE ACETATE LIGASE"/>
    <property type="match status" value="1"/>
</dbReference>
<evidence type="ECO:0000256" key="2">
    <source>
        <dbReference type="HAMAP-Rule" id="MF_01539"/>
    </source>
</evidence>
<keyword evidence="1 2" id="KW-0819">tRNA processing</keyword>
<dbReference type="InterPro" id="IPR008513">
    <property type="entry name" value="tRNA(Met)_cyd_acetate_ligase"/>
</dbReference>
<dbReference type="Proteomes" id="UP000177894">
    <property type="component" value="Chromosome"/>
</dbReference>
<keyword evidence="2" id="KW-0963">Cytoplasm</keyword>
<reference evidence="3 5" key="1">
    <citation type="submission" date="2016-10" db="EMBL/GenBank/DDBJ databases">
        <title>Complete Genome Sequence of Acetogen Clostridium formicoaceticum ATCC 27076.</title>
        <authorList>
            <person name="Bao T."/>
            <person name="Cheng C."/>
            <person name="Zhao J."/>
            <person name="Yang S.-T."/>
            <person name="Wang J."/>
            <person name="Wang M."/>
        </authorList>
    </citation>
    <scope>NUCLEOTIDE SEQUENCE [LARGE SCALE GENOMIC DNA]</scope>
    <source>
        <strain evidence="3 5">ATCC 27076</strain>
    </source>
</reference>